<accession>A0A0M3HTZ5</accession>
<organism evidence="1 2">
    <name type="scientific">Ascaris lumbricoides</name>
    <name type="common">Giant roundworm</name>
    <dbReference type="NCBI Taxonomy" id="6252"/>
    <lineage>
        <taxon>Eukaryota</taxon>
        <taxon>Metazoa</taxon>
        <taxon>Ecdysozoa</taxon>
        <taxon>Nematoda</taxon>
        <taxon>Chromadorea</taxon>
        <taxon>Rhabditida</taxon>
        <taxon>Spirurina</taxon>
        <taxon>Ascaridomorpha</taxon>
        <taxon>Ascaridoidea</taxon>
        <taxon>Ascarididae</taxon>
        <taxon>Ascaris</taxon>
    </lineage>
</organism>
<name>A0A0M3HTZ5_ASCLU</name>
<dbReference type="WBParaSite" id="ALUE_0000620001-mRNA-1">
    <property type="protein sequence ID" value="ALUE_0000620001-mRNA-1"/>
    <property type="gene ID" value="ALUE_0000620001"/>
</dbReference>
<evidence type="ECO:0000313" key="1">
    <source>
        <dbReference type="Proteomes" id="UP000036681"/>
    </source>
</evidence>
<protein>
    <submittedName>
        <fullName evidence="2">Uncharacterized protein</fullName>
    </submittedName>
</protein>
<proteinExistence type="predicted"/>
<dbReference type="AlphaFoldDB" id="A0A0M3HTZ5"/>
<dbReference type="Proteomes" id="UP000036681">
    <property type="component" value="Unplaced"/>
</dbReference>
<reference evidence="2" key="1">
    <citation type="submission" date="2017-02" db="UniProtKB">
        <authorList>
            <consortium name="WormBaseParasite"/>
        </authorList>
    </citation>
    <scope>IDENTIFICATION</scope>
</reference>
<keyword evidence="1" id="KW-1185">Reference proteome</keyword>
<sequence>MQRDYSQPHLRHLSHLRRRCFNLRIAQRIHHLKRPVQFFYNTLGVRLTSSSF</sequence>
<evidence type="ECO:0000313" key="2">
    <source>
        <dbReference type="WBParaSite" id="ALUE_0000620001-mRNA-1"/>
    </source>
</evidence>